<evidence type="ECO:0000313" key="3">
    <source>
        <dbReference type="Proteomes" id="UP001066276"/>
    </source>
</evidence>
<comment type="caution">
    <text evidence="2">The sequence shown here is derived from an EMBL/GenBank/DDBJ whole genome shotgun (WGS) entry which is preliminary data.</text>
</comment>
<evidence type="ECO:0000256" key="1">
    <source>
        <dbReference type="SAM" id="Phobius"/>
    </source>
</evidence>
<keyword evidence="1" id="KW-0472">Membrane</keyword>
<keyword evidence="3" id="KW-1185">Reference proteome</keyword>
<dbReference type="EMBL" id="JANPWB010000010">
    <property type="protein sequence ID" value="KAJ1142377.1"/>
    <property type="molecule type" value="Genomic_DNA"/>
</dbReference>
<gene>
    <name evidence="2" type="ORF">NDU88_008703</name>
</gene>
<proteinExistence type="predicted"/>
<name>A0AAV7QPB5_PLEWA</name>
<organism evidence="2 3">
    <name type="scientific">Pleurodeles waltl</name>
    <name type="common">Iberian ribbed newt</name>
    <dbReference type="NCBI Taxonomy" id="8319"/>
    <lineage>
        <taxon>Eukaryota</taxon>
        <taxon>Metazoa</taxon>
        <taxon>Chordata</taxon>
        <taxon>Craniata</taxon>
        <taxon>Vertebrata</taxon>
        <taxon>Euteleostomi</taxon>
        <taxon>Amphibia</taxon>
        <taxon>Batrachia</taxon>
        <taxon>Caudata</taxon>
        <taxon>Salamandroidea</taxon>
        <taxon>Salamandridae</taxon>
        <taxon>Pleurodelinae</taxon>
        <taxon>Pleurodeles</taxon>
    </lineage>
</organism>
<evidence type="ECO:0000313" key="2">
    <source>
        <dbReference type="EMBL" id="KAJ1142377.1"/>
    </source>
</evidence>
<sequence length="128" mass="13802">MGAAEKESDAPAGLWLPILLWPVAAIFLGAVAAADARAAEREPDAPSEFWPPIALGRRQIHEEVRRAASNVEGSPRPLGCGRRLQEACVREDATLLSAASEEHHYFLEACLVERYGGTPEEGADGRVE</sequence>
<accession>A0AAV7QPB5</accession>
<keyword evidence="1" id="KW-0812">Transmembrane</keyword>
<dbReference type="Proteomes" id="UP001066276">
    <property type="component" value="Chromosome 6"/>
</dbReference>
<reference evidence="2" key="1">
    <citation type="journal article" date="2022" name="bioRxiv">
        <title>Sequencing and chromosome-scale assembly of the giantPleurodeles waltlgenome.</title>
        <authorList>
            <person name="Brown T."/>
            <person name="Elewa A."/>
            <person name="Iarovenko S."/>
            <person name="Subramanian E."/>
            <person name="Araus A.J."/>
            <person name="Petzold A."/>
            <person name="Susuki M."/>
            <person name="Suzuki K.-i.T."/>
            <person name="Hayashi T."/>
            <person name="Toyoda A."/>
            <person name="Oliveira C."/>
            <person name="Osipova E."/>
            <person name="Leigh N.D."/>
            <person name="Simon A."/>
            <person name="Yun M.H."/>
        </authorList>
    </citation>
    <scope>NUCLEOTIDE SEQUENCE</scope>
    <source>
        <strain evidence="2">20211129_DDA</strain>
        <tissue evidence="2">Liver</tissue>
    </source>
</reference>
<keyword evidence="1" id="KW-1133">Transmembrane helix</keyword>
<feature type="transmembrane region" description="Helical" evidence="1">
    <location>
        <begin position="12"/>
        <end position="34"/>
    </location>
</feature>
<dbReference type="AlphaFoldDB" id="A0AAV7QPB5"/>
<protein>
    <submittedName>
        <fullName evidence="2">Uncharacterized protein</fullName>
    </submittedName>
</protein>